<proteinExistence type="predicted"/>
<sequence>MLVSVAACGNSSSSSAPKQEGDVKEITVWAWGPTLTQVAKDFKKRRPASMSTW</sequence>
<dbReference type="AlphaFoldDB" id="A0A286TAN6"/>
<feature type="region of interest" description="Disordered" evidence="1">
    <location>
        <begin position="1"/>
        <end position="22"/>
    </location>
</feature>
<evidence type="ECO:0000313" key="2">
    <source>
        <dbReference type="EMBL" id="BBA47366.1"/>
    </source>
</evidence>
<protein>
    <submittedName>
        <fullName evidence="2">Uncharacterized protein</fullName>
    </submittedName>
</protein>
<dbReference type="Proteomes" id="UP000262177">
    <property type="component" value="Chromosome"/>
</dbReference>
<gene>
    <name evidence="2" type="ORF">BBJK_00475</name>
</gene>
<evidence type="ECO:0000256" key="1">
    <source>
        <dbReference type="SAM" id="MobiDB-lite"/>
    </source>
</evidence>
<name>A0A286TAN6_BIFBI</name>
<organism evidence="2 3">
    <name type="scientific">Bifidobacterium bifidum LMG 13195</name>
    <dbReference type="NCBI Taxonomy" id="1207542"/>
    <lineage>
        <taxon>Bacteria</taxon>
        <taxon>Bacillati</taxon>
        <taxon>Actinomycetota</taxon>
        <taxon>Actinomycetes</taxon>
        <taxon>Bifidobacteriales</taxon>
        <taxon>Bifidobacteriaceae</taxon>
        <taxon>Bifidobacterium</taxon>
    </lineage>
</organism>
<accession>A0A286TAN6</accession>
<evidence type="ECO:0000313" key="3">
    <source>
        <dbReference type="Proteomes" id="UP000262177"/>
    </source>
</evidence>
<dbReference type="EMBL" id="AP018131">
    <property type="protein sequence ID" value="BBA47366.1"/>
    <property type="molecule type" value="Genomic_DNA"/>
</dbReference>
<reference evidence="2 3" key="1">
    <citation type="journal article" date="2017" name="Biosci. Biotechnol. Biochem.">
        <title>Identification and characterization of a sulfoglycosidase from Bifidobacterium bifidum implicated in mucin glycan utilization.</title>
        <authorList>
            <person name="Katoh T."/>
            <person name="Maeshibu T."/>
            <person name="Kikkawa K."/>
            <person name="Gotoh A."/>
            <person name="Tomabechi Y."/>
            <person name="Nakamura M."/>
            <person name="Liao W.-H."/>
            <person name="Yamaguchi M."/>
            <person name="Ashida H."/>
            <person name="Yamamoto K."/>
            <person name="Katayama T."/>
        </authorList>
    </citation>
    <scope>NUCLEOTIDE SEQUENCE [LARGE SCALE GENOMIC DNA]</scope>
    <source>
        <strain evidence="2 3">JCM 7004</strain>
    </source>
</reference>